<dbReference type="AlphaFoldDB" id="A0A0L0CF04"/>
<dbReference type="GO" id="GO:0016020">
    <property type="term" value="C:membrane"/>
    <property type="evidence" value="ECO:0007669"/>
    <property type="project" value="UniProtKB-SubCell"/>
</dbReference>
<evidence type="ECO:0000256" key="7">
    <source>
        <dbReference type="SAM" id="Phobius"/>
    </source>
</evidence>
<evidence type="ECO:0008006" key="10">
    <source>
        <dbReference type="Google" id="ProtNLM"/>
    </source>
</evidence>
<protein>
    <recommendedName>
        <fullName evidence="10">Protein anon-73B1</fullName>
    </recommendedName>
</protein>
<feature type="compositionally biased region" description="Basic and acidic residues" evidence="6">
    <location>
        <begin position="47"/>
        <end position="58"/>
    </location>
</feature>
<comment type="subcellular location">
    <subcellularLocation>
        <location evidence="1">Membrane</location>
        <topology evidence="1">Single-pass membrane protein</topology>
    </subcellularLocation>
</comment>
<feature type="region of interest" description="Disordered" evidence="6">
    <location>
        <begin position="46"/>
        <end position="83"/>
    </location>
</feature>
<dbReference type="OMA" id="FQMVCLA"/>
<comment type="similarity">
    <text evidence="2">Belongs to the UPF0239 family.</text>
</comment>
<keyword evidence="9" id="KW-1185">Reference proteome</keyword>
<dbReference type="PANTHER" id="PTHR14409:SF0">
    <property type="entry name" value="PROTEIN MANBAL"/>
    <property type="match status" value="1"/>
</dbReference>
<dbReference type="InterPro" id="IPR009621">
    <property type="entry name" value="UPF0239"/>
</dbReference>
<dbReference type="EMBL" id="JRES01000577">
    <property type="protein sequence ID" value="KNC30069.1"/>
    <property type="molecule type" value="Genomic_DNA"/>
</dbReference>
<sequence length="83" mass="9632">MTTTPNPLDKYVEDDVFSTILRWSLYFGAFFQLACIMASIFMSSQGNKKDGETLEDSKSIGCDAQPNNRRLHKLRKQEKKKRR</sequence>
<evidence type="ECO:0000256" key="3">
    <source>
        <dbReference type="ARBA" id="ARBA00022692"/>
    </source>
</evidence>
<evidence type="ECO:0000256" key="5">
    <source>
        <dbReference type="ARBA" id="ARBA00023136"/>
    </source>
</evidence>
<dbReference type="PANTHER" id="PTHR14409">
    <property type="entry name" value="MANNOSIDASE, BETA A, LYSOSOMAL-LIKE, MANBAL PROTEIN"/>
    <property type="match status" value="1"/>
</dbReference>
<keyword evidence="3 7" id="KW-0812">Transmembrane</keyword>
<keyword evidence="5 7" id="KW-0472">Membrane</keyword>
<proteinExistence type="inferred from homology"/>
<accession>A0A0L0CF04</accession>
<gene>
    <name evidence="8" type="ORF">FF38_09515</name>
</gene>
<evidence type="ECO:0000256" key="1">
    <source>
        <dbReference type="ARBA" id="ARBA00004167"/>
    </source>
</evidence>
<feature type="compositionally biased region" description="Basic residues" evidence="6">
    <location>
        <begin position="69"/>
        <end position="83"/>
    </location>
</feature>
<feature type="transmembrane region" description="Helical" evidence="7">
    <location>
        <begin position="20"/>
        <end position="41"/>
    </location>
</feature>
<dbReference type="OrthoDB" id="10040809at2759"/>
<comment type="caution">
    <text evidence="8">The sequence shown here is derived from an EMBL/GenBank/DDBJ whole genome shotgun (WGS) entry which is preliminary data.</text>
</comment>
<organism evidence="8 9">
    <name type="scientific">Lucilia cuprina</name>
    <name type="common">Green bottle fly</name>
    <name type="synonym">Australian sheep blowfly</name>
    <dbReference type="NCBI Taxonomy" id="7375"/>
    <lineage>
        <taxon>Eukaryota</taxon>
        <taxon>Metazoa</taxon>
        <taxon>Ecdysozoa</taxon>
        <taxon>Arthropoda</taxon>
        <taxon>Hexapoda</taxon>
        <taxon>Insecta</taxon>
        <taxon>Pterygota</taxon>
        <taxon>Neoptera</taxon>
        <taxon>Endopterygota</taxon>
        <taxon>Diptera</taxon>
        <taxon>Brachycera</taxon>
        <taxon>Muscomorpha</taxon>
        <taxon>Oestroidea</taxon>
        <taxon>Calliphoridae</taxon>
        <taxon>Luciliinae</taxon>
        <taxon>Lucilia</taxon>
    </lineage>
</organism>
<dbReference type="Pfam" id="PF06783">
    <property type="entry name" value="UPF0239"/>
    <property type="match status" value="1"/>
</dbReference>
<name>A0A0L0CF04_LUCCU</name>
<evidence type="ECO:0000256" key="6">
    <source>
        <dbReference type="SAM" id="MobiDB-lite"/>
    </source>
</evidence>
<evidence type="ECO:0000313" key="9">
    <source>
        <dbReference type="Proteomes" id="UP000037069"/>
    </source>
</evidence>
<reference evidence="8 9" key="1">
    <citation type="journal article" date="2015" name="Nat. Commun.">
        <title>Lucilia cuprina genome unlocks parasitic fly biology to underpin future interventions.</title>
        <authorList>
            <person name="Anstead C.A."/>
            <person name="Korhonen P.K."/>
            <person name="Young N.D."/>
            <person name="Hall R.S."/>
            <person name="Jex A.R."/>
            <person name="Murali S.C."/>
            <person name="Hughes D.S."/>
            <person name="Lee S.F."/>
            <person name="Perry T."/>
            <person name="Stroehlein A.J."/>
            <person name="Ansell B.R."/>
            <person name="Breugelmans B."/>
            <person name="Hofmann A."/>
            <person name="Qu J."/>
            <person name="Dugan S."/>
            <person name="Lee S.L."/>
            <person name="Chao H."/>
            <person name="Dinh H."/>
            <person name="Han Y."/>
            <person name="Doddapaneni H.V."/>
            <person name="Worley K.C."/>
            <person name="Muzny D.M."/>
            <person name="Ioannidis P."/>
            <person name="Waterhouse R.M."/>
            <person name="Zdobnov E.M."/>
            <person name="James P.J."/>
            <person name="Bagnall N.H."/>
            <person name="Kotze A.C."/>
            <person name="Gibbs R.A."/>
            <person name="Richards S."/>
            <person name="Batterham P."/>
            <person name="Gasser R.B."/>
        </authorList>
    </citation>
    <scope>NUCLEOTIDE SEQUENCE [LARGE SCALE GENOMIC DNA]</scope>
    <source>
        <strain evidence="8 9">LS</strain>
        <tissue evidence="8">Full body</tissue>
    </source>
</reference>
<evidence type="ECO:0000256" key="2">
    <source>
        <dbReference type="ARBA" id="ARBA00006839"/>
    </source>
</evidence>
<evidence type="ECO:0000313" key="8">
    <source>
        <dbReference type="EMBL" id="KNC30069.1"/>
    </source>
</evidence>
<dbReference type="Proteomes" id="UP000037069">
    <property type="component" value="Unassembled WGS sequence"/>
</dbReference>
<evidence type="ECO:0000256" key="4">
    <source>
        <dbReference type="ARBA" id="ARBA00022989"/>
    </source>
</evidence>
<keyword evidence="4 7" id="KW-1133">Transmembrane helix</keyword>